<dbReference type="InterPro" id="IPR044862">
    <property type="entry name" value="Pro_4_hyd_alph_FE2OG_OXY"/>
</dbReference>
<protein>
    <recommendedName>
        <fullName evidence="17">Procollagen-proline 4-dioxygenase</fullName>
    </recommendedName>
</protein>
<feature type="chain" id="PRO_5042006279" description="Procollagen-proline 4-dioxygenase" evidence="12">
    <location>
        <begin position="20"/>
        <end position="419"/>
    </location>
</feature>
<feature type="region of interest" description="Disordered" evidence="11">
    <location>
        <begin position="243"/>
        <end position="263"/>
    </location>
</feature>
<dbReference type="AlphaFoldDB" id="A0AAD2FNQ6"/>
<organism evidence="15 16">
    <name type="scientific">Cylindrotheca closterium</name>
    <dbReference type="NCBI Taxonomy" id="2856"/>
    <lineage>
        <taxon>Eukaryota</taxon>
        <taxon>Sar</taxon>
        <taxon>Stramenopiles</taxon>
        <taxon>Ochrophyta</taxon>
        <taxon>Bacillariophyta</taxon>
        <taxon>Bacillariophyceae</taxon>
        <taxon>Bacillariophycidae</taxon>
        <taxon>Bacillariales</taxon>
        <taxon>Bacillariaceae</taxon>
        <taxon>Cylindrotheca</taxon>
    </lineage>
</organism>
<dbReference type="EMBL" id="CAKOGP040001736">
    <property type="protein sequence ID" value="CAJ1947713.1"/>
    <property type="molecule type" value="Genomic_DNA"/>
</dbReference>
<keyword evidence="5" id="KW-0479">Metal-binding</keyword>
<evidence type="ECO:0000256" key="6">
    <source>
        <dbReference type="ARBA" id="ARBA00022964"/>
    </source>
</evidence>
<gene>
    <name evidence="15" type="ORF">CYCCA115_LOCUS11271</name>
</gene>
<comment type="subcellular location">
    <subcellularLocation>
        <location evidence="3">Endomembrane system</location>
    </subcellularLocation>
    <subcellularLocation>
        <location evidence="2">Membrane</location>
        <topology evidence="2">Single-pass membrane protein</topology>
    </subcellularLocation>
</comment>
<dbReference type="GO" id="GO:0016020">
    <property type="term" value="C:membrane"/>
    <property type="evidence" value="ECO:0007669"/>
    <property type="project" value="UniProtKB-SubCell"/>
</dbReference>
<dbReference type="PROSITE" id="PS51670">
    <property type="entry name" value="SHKT"/>
    <property type="match status" value="1"/>
</dbReference>
<evidence type="ECO:0000256" key="5">
    <source>
        <dbReference type="ARBA" id="ARBA00022723"/>
    </source>
</evidence>
<dbReference type="SMART" id="SM00702">
    <property type="entry name" value="P4Hc"/>
    <property type="match status" value="1"/>
</dbReference>
<keyword evidence="4" id="KW-0812">Transmembrane</keyword>
<dbReference type="GO" id="GO:0005783">
    <property type="term" value="C:endoplasmic reticulum"/>
    <property type="evidence" value="ECO:0007669"/>
    <property type="project" value="TreeGrafter"/>
</dbReference>
<sequence length="419" mass="46747">MKSFALLLSSTLLVGTVHAGAIDTTTRNGNCVLKSTNDALEENASSDSQTNDTTCIITADDDDSEVISEASYSGVTAPAPKEFDEFGSDLGVEQSIDSTRAKECLATIESAREYITTEVMVDEKYAKTRDLCKNQHKDCTLWSVLGECENNPGYMHVNCAPVCQSCEMLHIETRCPLDPNAVDAMYPGDLSKMFERILSSPEYKQFEPVVVSRPPEGPWMMQFDNILSEAEAQRLIELGGEQGYERSSDVGKQKKDGTHENYVNGGRTSTNAWCVGDCYEDPIAQVVMGRIENITGIPETNSENLQLLRYEHDQFYQVHSDYIPYHTERPCGVRILTFYMYLNEVEEGGGTNFPRVRNVTVTPKRGRAVLWPSVHDKDPNAQDSRTNHQALPVIKGIKYGANAWIHQRDFKGPNNRGCN</sequence>
<feature type="domain" description="Fe2OG dioxygenase" evidence="13">
    <location>
        <begin position="301"/>
        <end position="407"/>
    </location>
</feature>
<evidence type="ECO:0000256" key="7">
    <source>
        <dbReference type="ARBA" id="ARBA00022989"/>
    </source>
</evidence>
<evidence type="ECO:0000256" key="1">
    <source>
        <dbReference type="ARBA" id="ARBA00001961"/>
    </source>
</evidence>
<keyword evidence="12" id="KW-0732">Signal</keyword>
<evidence type="ECO:0000256" key="3">
    <source>
        <dbReference type="ARBA" id="ARBA00004308"/>
    </source>
</evidence>
<dbReference type="InterPro" id="IPR045054">
    <property type="entry name" value="P4HA-like"/>
</dbReference>
<evidence type="ECO:0000256" key="9">
    <source>
        <dbReference type="ARBA" id="ARBA00023004"/>
    </source>
</evidence>
<evidence type="ECO:0000256" key="11">
    <source>
        <dbReference type="SAM" id="MobiDB-lite"/>
    </source>
</evidence>
<evidence type="ECO:0000256" key="8">
    <source>
        <dbReference type="ARBA" id="ARBA00023002"/>
    </source>
</evidence>
<feature type="signal peptide" evidence="12">
    <location>
        <begin position="1"/>
        <end position="19"/>
    </location>
</feature>
<reference evidence="15" key="1">
    <citation type="submission" date="2023-08" db="EMBL/GenBank/DDBJ databases">
        <authorList>
            <person name="Audoor S."/>
            <person name="Bilcke G."/>
        </authorList>
    </citation>
    <scope>NUCLEOTIDE SEQUENCE</scope>
</reference>
<dbReference type="Gene3D" id="2.60.120.620">
    <property type="entry name" value="q2cbj1_9rhob like domain"/>
    <property type="match status" value="1"/>
</dbReference>
<dbReference type="InterPro" id="IPR005123">
    <property type="entry name" value="Oxoglu/Fe-dep_dioxygenase_dom"/>
</dbReference>
<feature type="domain" description="ShKT" evidence="14">
    <location>
        <begin position="132"/>
        <end position="166"/>
    </location>
</feature>
<keyword evidence="16" id="KW-1185">Reference proteome</keyword>
<dbReference type="Pfam" id="PF01549">
    <property type="entry name" value="ShK"/>
    <property type="match status" value="1"/>
</dbReference>
<dbReference type="PROSITE" id="PS51471">
    <property type="entry name" value="FE2OG_OXY"/>
    <property type="match status" value="1"/>
</dbReference>
<keyword evidence="6" id="KW-0223">Dioxygenase</keyword>
<comment type="cofactor">
    <cofactor evidence="1">
        <name>L-ascorbate</name>
        <dbReference type="ChEBI" id="CHEBI:38290"/>
    </cofactor>
</comment>
<evidence type="ECO:0000256" key="10">
    <source>
        <dbReference type="ARBA" id="ARBA00023136"/>
    </source>
</evidence>
<evidence type="ECO:0000259" key="14">
    <source>
        <dbReference type="PROSITE" id="PS51670"/>
    </source>
</evidence>
<dbReference type="GO" id="GO:0031418">
    <property type="term" value="F:L-ascorbic acid binding"/>
    <property type="evidence" value="ECO:0007669"/>
    <property type="project" value="InterPro"/>
</dbReference>
<keyword evidence="7" id="KW-1133">Transmembrane helix</keyword>
<name>A0AAD2FNQ6_9STRA</name>
<comment type="caution">
    <text evidence="15">The sequence shown here is derived from an EMBL/GenBank/DDBJ whole genome shotgun (WGS) entry which is preliminary data.</text>
</comment>
<proteinExistence type="predicted"/>
<evidence type="ECO:0000256" key="12">
    <source>
        <dbReference type="SAM" id="SignalP"/>
    </source>
</evidence>
<evidence type="ECO:0000313" key="15">
    <source>
        <dbReference type="EMBL" id="CAJ1947713.1"/>
    </source>
</evidence>
<dbReference type="GO" id="GO:0004656">
    <property type="term" value="F:procollagen-proline 4-dioxygenase activity"/>
    <property type="evidence" value="ECO:0007669"/>
    <property type="project" value="TreeGrafter"/>
</dbReference>
<evidence type="ECO:0000256" key="4">
    <source>
        <dbReference type="ARBA" id="ARBA00022692"/>
    </source>
</evidence>
<evidence type="ECO:0008006" key="17">
    <source>
        <dbReference type="Google" id="ProtNLM"/>
    </source>
</evidence>
<feature type="compositionally biased region" description="Basic and acidic residues" evidence="11">
    <location>
        <begin position="243"/>
        <end position="259"/>
    </location>
</feature>
<dbReference type="GO" id="GO:0005506">
    <property type="term" value="F:iron ion binding"/>
    <property type="evidence" value="ECO:0007669"/>
    <property type="project" value="InterPro"/>
</dbReference>
<dbReference type="FunFam" id="2.60.120.620:FF:000031">
    <property type="entry name" value="Predicted protein"/>
    <property type="match status" value="1"/>
</dbReference>
<dbReference type="Proteomes" id="UP001295423">
    <property type="component" value="Unassembled WGS sequence"/>
</dbReference>
<dbReference type="InterPro" id="IPR003582">
    <property type="entry name" value="ShKT_dom"/>
</dbReference>
<evidence type="ECO:0000313" key="16">
    <source>
        <dbReference type="Proteomes" id="UP001295423"/>
    </source>
</evidence>
<dbReference type="PANTHER" id="PTHR10869:SF235">
    <property type="entry name" value="PROCOLLAGEN-PROLINE 4-DIOXYGENASE"/>
    <property type="match status" value="1"/>
</dbReference>
<evidence type="ECO:0000259" key="13">
    <source>
        <dbReference type="PROSITE" id="PS51471"/>
    </source>
</evidence>
<evidence type="ECO:0000256" key="2">
    <source>
        <dbReference type="ARBA" id="ARBA00004167"/>
    </source>
</evidence>
<dbReference type="InterPro" id="IPR006620">
    <property type="entry name" value="Pro_4_hyd_alph"/>
</dbReference>
<dbReference type="PANTHER" id="PTHR10869">
    <property type="entry name" value="PROLYL 4-HYDROXYLASE ALPHA SUBUNIT"/>
    <property type="match status" value="1"/>
</dbReference>
<accession>A0AAD2FNQ6</accession>
<keyword evidence="8" id="KW-0560">Oxidoreductase</keyword>
<keyword evidence="10" id="KW-0472">Membrane</keyword>
<dbReference type="Pfam" id="PF13640">
    <property type="entry name" value="2OG-FeII_Oxy_3"/>
    <property type="match status" value="1"/>
</dbReference>
<dbReference type="SMART" id="SM00254">
    <property type="entry name" value="ShKT"/>
    <property type="match status" value="1"/>
</dbReference>
<keyword evidence="9" id="KW-0408">Iron</keyword>